<dbReference type="GeneID" id="56085228"/>
<dbReference type="EMBL" id="CP058909">
    <property type="protein sequence ID" value="QLH84058.1"/>
    <property type="molecule type" value="Genomic_DNA"/>
</dbReference>
<dbReference type="PANTHER" id="PTHR36529">
    <property type="entry name" value="SLL1095 PROTEIN"/>
    <property type="match status" value="1"/>
</dbReference>
<name>A0A7D5PDX4_9EURY</name>
<dbReference type="PANTHER" id="PTHR36529:SF1">
    <property type="entry name" value="GLYCOSYLTRANSFERASE"/>
    <property type="match status" value="1"/>
</dbReference>
<reference evidence="1 2" key="1">
    <citation type="submission" date="2020-07" db="EMBL/GenBank/DDBJ databases">
        <title>Halosimplex litoreum sp. nov. and Halosimplex rubrum sp. nov., isolated from different salt environments.</title>
        <authorList>
            <person name="Cui H."/>
        </authorList>
    </citation>
    <scope>NUCLEOTIDE SEQUENCE [LARGE SCALE GENOMIC DNA]</scope>
    <source>
        <strain evidence="1 2">R2</strain>
    </source>
</reference>
<dbReference type="AlphaFoldDB" id="A0A7D5PDX4"/>
<dbReference type="KEGG" id="hpel:HZS54_21525"/>
<dbReference type="RefSeq" id="WP_179919156.1">
    <property type="nucleotide sequence ID" value="NZ_CP058909.1"/>
</dbReference>
<proteinExistence type="predicted"/>
<dbReference type="Proteomes" id="UP000509346">
    <property type="component" value="Chromosome"/>
</dbReference>
<gene>
    <name evidence="1" type="ORF">HZS54_21525</name>
</gene>
<accession>A0A7D5PDX4</accession>
<protein>
    <submittedName>
        <fullName evidence="1">DUF2064 domain-containing protein</fullName>
    </submittedName>
</protein>
<dbReference type="InterPro" id="IPR018641">
    <property type="entry name" value="Trfase_1_rSAM/seldom-assoc"/>
</dbReference>
<evidence type="ECO:0000313" key="1">
    <source>
        <dbReference type="EMBL" id="QLH84058.1"/>
    </source>
</evidence>
<evidence type="ECO:0000313" key="2">
    <source>
        <dbReference type="Proteomes" id="UP000509346"/>
    </source>
</evidence>
<organism evidence="1 2">
    <name type="scientific">Halosimplex pelagicum</name>
    <dbReference type="NCBI Taxonomy" id="869886"/>
    <lineage>
        <taxon>Archaea</taxon>
        <taxon>Methanobacteriati</taxon>
        <taxon>Methanobacteriota</taxon>
        <taxon>Stenosarchaea group</taxon>
        <taxon>Halobacteria</taxon>
        <taxon>Halobacteriales</taxon>
        <taxon>Haloarculaceae</taxon>
        <taxon>Halosimplex</taxon>
    </lineage>
</organism>
<dbReference type="Gene3D" id="3.90.550.10">
    <property type="entry name" value="Spore Coat Polysaccharide Biosynthesis Protein SpsA, Chain A"/>
    <property type="match status" value="1"/>
</dbReference>
<dbReference type="InterPro" id="IPR029044">
    <property type="entry name" value="Nucleotide-diphossugar_trans"/>
</dbReference>
<sequence>MTTVALLVRPAEPGTVLEHLVDSGAATAEEAADLYAAMARDVAVAVRASGAELLVNYRPVEADDPTEPAEDEASLEAVRSLLAPAFDDPDAPRYEVQVGSSLSARVGNTVTHLLDREGVQSAAVARPSAAMLQRRLVDSAAMKLRQSEVVLGPATDGRVSYAAFTEPVDFENAFAQPAVETLTDRGRDAGLDVDYLEMLPVAETPGGFATLVSQLRARRRADLWVPPHTAAVVEDLGLVASADEDGLSVSRD</sequence>
<keyword evidence="2" id="KW-1185">Reference proteome</keyword>
<dbReference type="OrthoDB" id="168607at2157"/>